<evidence type="ECO:0000256" key="2">
    <source>
        <dbReference type="ARBA" id="ARBA00022692"/>
    </source>
</evidence>
<feature type="transmembrane region" description="Helical" evidence="5">
    <location>
        <begin position="154"/>
        <end position="170"/>
    </location>
</feature>
<comment type="subcellular location">
    <subcellularLocation>
        <location evidence="1">Membrane</location>
        <topology evidence="1">Multi-pass membrane protein</topology>
    </subcellularLocation>
</comment>
<comment type="caution">
    <text evidence="6">The sequence shown here is derived from an EMBL/GenBank/DDBJ whole genome shotgun (WGS) entry which is preliminary data.</text>
</comment>
<dbReference type="RefSeq" id="WP_107938868.1">
    <property type="nucleotide sequence ID" value="NZ_QANS01000001.1"/>
</dbReference>
<accession>A0A2T5MKS4</accession>
<dbReference type="InterPro" id="IPR035952">
    <property type="entry name" value="Rhomboid-like_sf"/>
</dbReference>
<keyword evidence="4 5" id="KW-0472">Membrane</keyword>
<feature type="transmembrane region" description="Helical" evidence="5">
    <location>
        <begin position="176"/>
        <end position="195"/>
    </location>
</feature>
<sequence length="261" mass="30190">MKISKQTERKLERFAIKDLTLYLVGGQGLALLLGLTMPGFIDYMLLIPQAVMSGQWWRLFSFVLTPPSGTPLFAAFALYLLFFMGRSLENQWGTLRYNLFVLIGYLMTIAVAFLIPYGVASNNYITGSIFLAFAFLFPNFEIMLFFVLPVKIKWLALLTWIFYAFSFFTGDWLTRLLILAAVSNFFVFFGKDIYYNARHGHRKIKNQAREIATRDQPRHVCTVCGITDKTNREMDFRYCTKCDPPVAYCMSHLNTHEHKKP</sequence>
<protein>
    <recommendedName>
        <fullName evidence="8">Peptidase S54 rhomboid domain-containing protein</fullName>
    </recommendedName>
</protein>
<evidence type="ECO:0008006" key="8">
    <source>
        <dbReference type="Google" id="ProtNLM"/>
    </source>
</evidence>
<evidence type="ECO:0000313" key="6">
    <source>
        <dbReference type="EMBL" id="PTU33159.1"/>
    </source>
</evidence>
<name>A0A2T5MKS4_9GAMM</name>
<evidence type="ECO:0000313" key="7">
    <source>
        <dbReference type="Proteomes" id="UP000244248"/>
    </source>
</evidence>
<reference evidence="6 7" key="1">
    <citation type="submission" date="2018-04" db="EMBL/GenBank/DDBJ databases">
        <title>Novel species isolated from glacier.</title>
        <authorList>
            <person name="Liu Q."/>
            <person name="Xin Y.-H."/>
        </authorList>
    </citation>
    <scope>NUCLEOTIDE SEQUENCE [LARGE SCALE GENOMIC DNA]</scope>
    <source>
        <strain evidence="6 7">GT1R17</strain>
    </source>
</reference>
<feature type="transmembrane region" description="Helical" evidence="5">
    <location>
        <begin position="125"/>
        <end position="147"/>
    </location>
</feature>
<evidence type="ECO:0000256" key="5">
    <source>
        <dbReference type="SAM" id="Phobius"/>
    </source>
</evidence>
<feature type="transmembrane region" description="Helical" evidence="5">
    <location>
        <begin position="97"/>
        <end position="119"/>
    </location>
</feature>
<dbReference type="AlphaFoldDB" id="A0A2T5MKS4"/>
<organism evidence="6 7">
    <name type="scientific">Stenotrophobium rhamnosiphilum</name>
    <dbReference type="NCBI Taxonomy" id="2029166"/>
    <lineage>
        <taxon>Bacteria</taxon>
        <taxon>Pseudomonadati</taxon>
        <taxon>Pseudomonadota</taxon>
        <taxon>Gammaproteobacteria</taxon>
        <taxon>Nevskiales</taxon>
        <taxon>Nevskiaceae</taxon>
        <taxon>Stenotrophobium</taxon>
    </lineage>
</organism>
<evidence type="ECO:0000256" key="3">
    <source>
        <dbReference type="ARBA" id="ARBA00022989"/>
    </source>
</evidence>
<evidence type="ECO:0000256" key="1">
    <source>
        <dbReference type="ARBA" id="ARBA00004141"/>
    </source>
</evidence>
<dbReference type="EMBL" id="QANS01000001">
    <property type="protein sequence ID" value="PTU33159.1"/>
    <property type="molecule type" value="Genomic_DNA"/>
</dbReference>
<dbReference type="SUPFAM" id="SSF144091">
    <property type="entry name" value="Rhomboid-like"/>
    <property type="match status" value="1"/>
</dbReference>
<dbReference type="GO" id="GO:0016020">
    <property type="term" value="C:membrane"/>
    <property type="evidence" value="ECO:0007669"/>
    <property type="project" value="UniProtKB-SubCell"/>
</dbReference>
<feature type="transmembrane region" description="Helical" evidence="5">
    <location>
        <begin position="21"/>
        <end position="41"/>
    </location>
</feature>
<proteinExistence type="predicted"/>
<gene>
    <name evidence="6" type="ORF">CJD38_03395</name>
</gene>
<keyword evidence="7" id="KW-1185">Reference proteome</keyword>
<evidence type="ECO:0000256" key="4">
    <source>
        <dbReference type="ARBA" id="ARBA00023136"/>
    </source>
</evidence>
<keyword evidence="2 5" id="KW-0812">Transmembrane</keyword>
<dbReference type="OrthoDB" id="9778756at2"/>
<feature type="transmembrane region" description="Helical" evidence="5">
    <location>
        <begin position="61"/>
        <end position="85"/>
    </location>
</feature>
<keyword evidence="3 5" id="KW-1133">Transmembrane helix</keyword>
<dbReference type="Proteomes" id="UP000244248">
    <property type="component" value="Unassembled WGS sequence"/>
</dbReference>
<dbReference type="Gene3D" id="1.20.1540.10">
    <property type="entry name" value="Rhomboid-like"/>
    <property type="match status" value="1"/>
</dbReference>